<dbReference type="EMBL" id="JOJP01000001">
    <property type="protein sequence ID" value="KEI72477.1"/>
    <property type="molecule type" value="Genomic_DNA"/>
</dbReference>
<evidence type="ECO:0000313" key="2">
    <source>
        <dbReference type="Proteomes" id="UP000027997"/>
    </source>
</evidence>
<sequence>MSKYETWRTRQYWHSVGGYLIEEFHAIKPDKAIQVHKRAIDGIIVLGIEKGRQAGEQYDFQNKDIIVVQTKKNTLGMHLMGQAYFSAKIMERFQPKSIKSVAICGSPDSEMQALCDQHNIEVIIIPESDKPDN</sequence>
<gene>
    <name evidence="1" type="ORF">GV64_18640</name>
</gene>
<reference evidence="1 2" key="1">
    <citation type="submission" date="2014-06" db="EMBL/GenBank/DDBJ databases">
        <title>Whole Genome Sequences of Three Symbiotic Endozoicomonas Bacteria.</title>
        <authorList>
            <person name="Neave M.J."/>
            <person name="Apprill A."/>
            <person name="Voolstra C.R."/>
        </authorList>
    </citation>
    <scope>NUCLEOTIDE SEQUENCE [LARGE SCALE GENOMIC DNA]</scope>
    <source>
        <strain evidence="1 2">DSM 22380</strain>
    </source>
</reference>
<proteinExistence type="predicted"/>
<dbReference type="Proteomes" id="UP000027997">
    <property type="component" value="Unassembled WGS sequence"/>
</dbReference>
<accession>A0A081KEA1</accession>
<dbReference type="AlphaFoldDB" id="A0A081KEA1"/>
<keyword evidence="2" id="KW-1185">Reference proteome</keyword>
<name>A0A081KEA1_9GAMM</name>
<protein>
    <submittedName>
        <fullName evidence="1">Uncharacterized protein</fullName>
    </submittedName>
</protein>
<comment type="caution">
    <text evidence="1">The sequence shown here is derived from an EMBL/GenBank/DDBJ whole genome shotgun (WGS) entry which is preliminary data.</text>
</comment>
<evidence type="ECO:0000313" key="1">
    <source>
        <dbReference type="EMBL" id="KEI72477.1"/>
    </source>
</evidence>
<organism evidence="1 2">
    <name type="scientific">Endozoicomonas elysicola</name>
    <dbReference type="NCBI Taxonomy" id="305900"/>
    <lineage>
        <taxon>Bacteria</taxon>
        <taxon>Pseudomonadati</taxon>
        <taxon>Pseudomonadota</taxon>
        <taxon>Gammaproteobacteria</taxon>
        <taxon>Oceanospirillales</taxon>
        <taxon>Endozoicomonadaceae</taxon>
        <taxon>Endozoicomonas</taxon>
    </lineage>
</organism>
<dbReference type="RefSeq" id="WP_020584826.1">
    <property type="nucleotide sequence ID" value="NZ_JOJP01000001.1"/>
</dbReference>
<dbReference type="STRING" id="305900.GV64_18640"/>